<evidence type="ECO:0000313" key="3">
    <source>
        <dbReference type="Proteomes" id="UP001500909"/>
    </source>
</evidence>
<dbReference type="EMBL" id="BAAABY010000037">
    <property type="protein sequence ID" value="GAA0481225.1"/>
    <property type="molecule type" value="Genomic_DNA"/>
</dbReference>
<evidence type="ECO:0000256" key="1">
    <source>
        <dbReference type="SAM" id="MobiDB-lite"/>
    </source>
</evidence>
<proteinExistence type="predicted"/>
<feature type="region of interest" description="Disordered" evidence="1">
    <location>
        <begin position="1"/>
        <end position="31"/>
    </location>
</feature>
<sequence length="60" mass="6130">MASPIAHGLKSSRSSDDKSEGWAEPDRVPAGMTGAIDRLMANIITLPGTGGQTPSSCQSS</sequence>
<keyword evidence="3" id="KW-1185">Reference proteome</keyword>
<evidence type="ECO:0000313" key="2">
    <source>
        <dbReference type="EMBL" id="GAA0481225.1"/>
    </source>
</evidence>
<dbReference type="Proteomes" id="UP001500909">
    <property type="component" value="Unassembled WGS sequence"/>
</dbReference>
<accession>A0ABN1APH7</accession>
<gene>
    <name evidence="2" type="ORF">GCM10010361_52470</name>
</gene>
<organism evidence="2 3">
    <name type="scientific">Streptomyces olivaceiscleroticus</name>
    <dbReference type="NCBI Taxonomy" id="68245"/>
    <lineage>
        <taxon>Bacteria</taxon>
        <taxon>Bacillati</taxon>
        <taxon>Actinomycetota</taxon>
        <taxon>Actinomycetes</taxon>
        <taxon>Kitasatosporales</taxon>
        <taxon>Streptomycetaceae</taxon>
        <taxon>Streptomyces</taxon>
    </lineage>
</organism>
<name>A0ABN1APH7_9ACTN</name>
<comment type="caution">
    <text evidence="2">The sequence shown here is derived from an EMBL/GenBank/DDBJ whole genome shotgun (WGS) entry which is preliminary data.</text>
</comment>
<feature type="compositionally biased region" description="Basic and acidic residues" evidence="1">
    <location>
        <begin position="13"/>
        <end position="27"/>
    </location>
</feature>
<protein>
    <submittedName>
        <fullName evidence="2">Uncharacterized protein</fullName>
    </submittedName>
</protein>
<reference evidence="2 3" key="1">
    <citation type="journal article" date="2019" name="Int. J. Syst. Evol. Microbiol.">
        <title>The Global Catalogue of Microorganisms (GCM) 10K type strain sequencing project: providing services to taxonomists for standard genome sequencing and annotation.</title>
        <authorList>
            <consortium name="The Broad Institute Genomics Platform"/>
            <consortium name="The Broad Institute Genome Sequencing Center for Infectious Disease"/>
            <person name="Wu L."/>
            <person name="Ma J."/>
        </authorList>
    </citation>
    <scope>NUCLEOTIDE SEQUENCE [LARGE SCALE GENOMIC DNA]</scope>
    <source>
        <strain evidence="2 3">JCM 4805</strain>
    </source>
</reference>